<dbReference type="PANTHER" id="PTHR32309">
    <property type="entry name" value="TYROSINE-PROTEIN KINASE"/>
    <property type="match status" value="1"/>
</dbReference>
<dbReference type="EMBL" id="FOZM01000003">
    <property type="protein sequence ID" value="SFS21602.1"/>
    <property type="molecule type" value="Genomic_DNA"/>
</dbReference>
<evidence type="ECO:0000256" key="2">
    <source>
        <dbReference type="SAM" id="Phobius"/>
    </source>
</evidence>
<evidence type="ECO:0000256" key="1">
    <source>
        <dbReference type="SAM" id="MobiDB-lite"/>
    </source>
</evidence>
<evidence type="ECO:0000313" key="3">
    <source>
        <dbReference type="EMBL" id="SFS21602.1"/>
    </source>
</evidence>
<sequence>MTTKPRVKRFQIRRRSSPESAQPQETSSDEVVEATEKRQPTHAEQIEAISKEGLTARQLRMARRVAVKNGFEASSDYDAVRQLRAAGIDPFQRSSVVDLVAPDKDKQSGKRVRIQLPDTTKQGEVALPNPASQEAARRNAQEILQIQRDIARRRKRKLALLWTRLAVFIMLPTFAVGWYFYNIATPMYATNSEIVIQQAQPQGGGGGSLATLFQGTSMATQQDSIAVQSYLASREAMLRLDEDHGFKEHFSDPAIDGIQRLPEGATNEEAFGLYEDHVRISYDPTEGIIRMEVVATDPIKSYEFSLALIGYAEEQVDQLTSRLRADQMRGAQQSYEDAERRRSEALAEWLAIQERVDQIDPASETSARMGQINSLESEKQRLELVLQSRLNVDRPSEVQVQTLRDQISNIDDAIADLREQLTGNDGDRISLAERNTELRTAEENYNFQTIMVQQALTQMETARIEANRQVRYLSQSVRPVIPDAATYPRAFENTLLAFFIFSGVYLMISLTASVLREQVSS</sequence>
<organism evidence="3 4">
    <name type="scientific">Yoonia litorea</name>
    <dbReference type="NCBI Taxonomy" id="1123755"/>
    <lineage>
        <taxon>Bacteria</taxon>
        <taxon>Pseudomonadati</taxon>
        <taxon>Pseudomonadota</taxon>
        <taxon>Alphaproteobacteria</taxon>
        <taxon>Rhodobacterales</taxon>
        <taxon>Paracoccaceae</taxon>
        <taxon>Yoonia</taxon>
    </lineage>
</organism>
<protein>
    <submittedName>
        <fullName evidence="3">Capsular polysaccharide transport system permease protein</fullName>
    </submittedName>
</protein>
<dbReference type="GO" id="GO:0005886">
    <property type="term" value="C:plasma membrane"/>
    <property type="evidence" value="ECO:0007669"/>
    <property type="project" value="TreeGrafter"/>
</dbReference>
<feature type="compositionally biased region" description="Basic residues" evidence="1">
    <location>
        <begin position="1"/>
        <end position="15"/>
    </location>
</feature>
<dbReference type="Proteomes" id="UP000198926">
    <property type="component" value="Unassembled WGS sequence"/>
</dbReference>
<dbReference type="SUPFAM" id="SSF161270">
    <property type="entry name" value="PspA lactotransferrin-binding region"/>
    <property type="match status" value="1"/>
</dbReference>
<reference evidence="3 4" key="1">
    <citation type="submission" date="2016-10" db="EMBL/GenBank/DDBJ databases">
        <authorList>
            <person name="de Groot N.N."/>
        </authorList>
    </citation>
    <scope>NUCLEOTIDE SEQUENCE [LARGE SCALE GENOMIC DNA]</scope>
    <source>
        <strain evidence="3 4">DSM 29433</strain>
    </source>
</reference>
<name>A0A1I6N0W0_9RHOB</name>
<accession>A0A1I6N0W0</accession>
<dbReference type="GO" id="GO:0004713">
    <property type="term" value="F:protein tyrosine kinase activity"/>
    <property type="evidence" value="ECO:0007669"/>
    <property type="project" value="TreeGrafter"/>
</dbReference>
<dbReference type="InterPro" id="IPR050445">
    <property type="entry name" value="Bact_polysacc_biosynth/exp"/>
</dbReference>
<keyword evidence="4" id="KW-1185">Reference proteome</keyword>
<dbReference type="OrthoDB" id="7810642at2"/>
<feature type="transmembrane region" description="Helical" evidence="2">
    <location>
        <begin position="158"/>
        <end position="181"/>
    </location>
</feature>
<keyword evidence="2" id="KW-0812">Transmembrane</keyword>
<dbReference type="STRING" id="1123755.SAMN05444714_2882"/>
<dbReference type="PANTHER" id="PTHR32309:SF13">
    <property type="entry name" value="FERRIC ENTEROBACTIN TRANSPORT PROTEIN FEPE"/>
    <property type="match status" value="1"/>
</dbReference>
<keyword evidence="2" id="KW-1133">Transmembrane helix</keyword>
<gene>
    <name evidence="3" type="ORF">SAMN05444714_2882</name>
</gene>
<keyword evidence="2" id="KW-0472">Membrane</keyword>
<feature type="transmembrane region" description="Helical" evidence="2">
    <location>
        <begin position="495"/>
        <end position="515"/>
    </location>
</feature>
<feature type="region of interest" description="Disordered" evidence="1">
    <location>
        <begin position="1"/>
        <end position="42"/>
    </location>
</feature>
<dbReference type="AlphaFoldDB" id="A0A1I6N0W0"/>
<dbReference type="RefSeq" id="WP_090209930.1">
    <property type="nucleotide sequence ID" value="NZ_FOZM01000003.1"/>
</dbReference>
<proteinExistence type="predicted"/>
<evidence type="ECO:0000313" key="4">
    <source>
        <dbReference type="Proteomes" id="UP000198926"/>
    </source>
</evidence>